<keyword evidence="2" id="KW-0472">Membrane</keyword>
<comment type="caution">
    <text evidence="3">The sequence shown here is derived from an EMBL/GenBank/DDBJ whole genome shotgun (WGS) entry which is preliminary data.</text>
</comment>
<dbReference type="InterPro" id="IPR051944">
    <property type="entry name" value="BEACH_domain_protein"/>
</dbReference>
<dbReference type="PANTHER" id="PTHR46108">
    <property type="entry name" value="BLUE CHEESE"/>
    <property type="match status" value="1"/>
</dbReference>
<feature type="transmembrane region" description="Helical" evidence="2">
    <location>
        <begin position="192"/>
        <end position="212"/>
    </location>
</feature>
<dbReference type="EMBL" id="QGNW01001125">
    <property type="protein sequence ID" value="RVW54699.1"/>
    <property type="molecule type" value="Genomic_DNA"/>
</dbReference>
<accession>A0A438F3W2</accession>
<reference evidence="3 4" key="1">
    <citation type="journal article" date="2018" name="PLoS Genet.">
        <title>Population sequencing reveals clonal diversity and ancestral inbreeding in the grapevine cultivar Chardonnay.</title>
        <authorList>
            <person name="Roach M.J."/>
            <person name="Johnson D.L."/>
            <person name="Bohlmann J."/>
            <person name="van Vuuren H.J."/>
            <person name="Jones S.J."/>
            <person name="Pretorius I.S."/>
            <person name="Schmidt S.A."/>
            <person name="Borneman A.R."/>
        </authorList>
    </citation>
    <scope>NUCLEOTIDE SEQUENCE [LARGE SCALE GENOMIC DNA]</scope>
    <source>
        <strain evidence="4">cv. Chardonnay</strain>
        <tissue evidence="3">Leaf</tissue>
    </source>
</reference>
<dbReference type="PANTHER" id="PTHR46108:SF4">
    <property type="entry name" value="BLUE CHEESE"/>
    <property type="match status" value="1"/>
</dbReference>
<keyword evidence="1" id="KW-0853">WD repeat</keyword>
<evidence type="ECO:0000313" key="3">
    <source>
        <dbReference type="EMBL" id="RVW54699.1"/>
    </source>
</evidence>
<evidence type="ECO:0000256" key="1">
    <source>
        <dbReference type="ARBA" id="ARBA00022574"/>
    </source>
</evidence>
<evidence type="ECO:0000313" key="4">
    <source>
        <dbReference type="Proteomes" id="UP000288805"/>
    </source>
</evidence>
<dbReference type="AlphaFoldDB" id="A0A438F3W2"/>
<feature type="transmembrane region" description="Helical" evidence="2">
    <location>
        <begin position="115"/>
        <end position="133"/>
    </location>
</feature>
<protein>
    <submittedName>
        <fullName evidence="3">Protein SPIRRIG</fullName>
    </submittedName>
</protein>
<gene>
    <name evidence="3" type="primary">SPI_4</name>
    <name evidence="3" type="ORF">CK203_071906</name>
</gene>
<organism evidence="3 4">
    <name type="scientific">Vitis vinifera</name>
    <name type="common">Grape</name>
    <dbReference type="NCBI Taxonomy" id="29760"/>
    <lineage>
        <taxon>Eukaryota</taxon>
        <taxon>Viridiplantae</taxon>
        <taxon>Streptophyta</taxon>
        <taxon>Embryophyta</taxon>
        <taxon>Tracheophyta</taxon>
        <taxon>Spermatophyta</taxon>
        <taxon>Magnoliopsida</taxon>
        <taxon>eudicotyledons</taxon>
        <taxon>Gunneridae</taxon>
        <taxon>Pentapetalae</taxon>
        <taxon>rosids</taxon>
        <taxon>Vitales</taxon>
        <taxon>Vitaceae</taxon>
        <taxon>Viteae</taxon>
        <taxon>Vitis</taxon>
    </lineage>
</organism>
<keyword evidence="2" id="KW-1133">Transmembrane helix</keyword>
<keyword evidence="2" id="KW-0812">Transmembrane</keyword>
<name>A0A438F3W2_VITVI</name>
<evidence type="ECO:0000256" key="2">
    <source>
        <dbReference type="SAM" id="Phobius"/>
    </source>
</evidence>
<sequence>MNWNWTSKDFGKSSVLPVPKRFVLTHQFFLLCFGERSGLEFDCRCFCRLVKQHANVAQLVTMLVETHIFSFVVGRAFVTDIEKLKIGWHQPWFEFVKCSGSSCIWVYIYAYMMKLYYMTSVLSILVTLYVFCVQPIDKQSLLDSGIFCCLIHILNALLDPSDANQRQKTPDKEELSLANKDYDGDVAQVRQLGVVFSVVLSILIAFMCLNFFSFL</sequence>
<proteinExistence type="predicted"/>
<dbReference type="Proteomes" id="UP000288805">
    <property type="component" value="Unassembled WGS sequence"/>
</dbReference>